<keyword evidence="4" id="KW-0805">Transcription regulation</keyword>
<dbReference type="EMBL" id="CZKA01000014">
    <property type="protein sequence ID" value="CUR54722.1"/>
    <property type="molecule type" value="Genomic_DNA"/>
</dbReference>
<protein>
    <submittedName>
        <fullName evidence="7">Transcription antitermination protein</fullName>
    </submittedName>
</protein>
<dbReference type="InterPro" id="IPR006027">
    <property type="entry name" value="NusB_RsmB_TIM44"/>
</dbReference>
<accession>A0A2P2C1W2</accession>
<dbReference type="PANTHER" id="PTHR11078:SF3">
    <property type="entry name" value="ANTITERMINATION NUSB DOMAIN-CONTAINING PROTEIN"/>
    <property type="match status" value="1"/>
</dbReference>
<keyword evidence="3" id="KW-0694">RNA-binding</keyword>
<dbReference type="Gene3D" id="1.10.940.10">
    <property type="entry name" value="NusB-like"/>
    <property type="match status" value="1"/>
</dbReference>
<dbReference type="InterPro" id="IPR035926">
    <property type="entry name" value="NusB-like_sf"/>
</dbReference>
<dbReference type="AlphaFoldDB" id="A0A2P2C1W2"/>
<proteinExistence type="inferred from homology"/>
<dbReference type="GO" id="GO:0003723">
    <property type="term" value="F:RNA binding"/>
    <property type="evidence" value="ECO:0007669"/>
    <property type="project" value="UniProtKB-KW"/>
</dbReference>
<organism evidence="7">
    <name type="scientific">metagenome</name>
    <dbReference type="NCBI Taxonomy" id="256318"/>
    <lineage>
        <taxon>unclassified sequences</taxon>
        <taxon>metagenomes</taxon>
    </lineage>
</organism>
<name>A0A2P2C1W2_9ZZZZ</name>
<evidence type="ECO:0000256" key="1">
    <source>
        <dbReference type="ARBA" id="ARBA00005952"/>
    </source>
</evidence>
<reference evidence="7" key="1">
    <citation type="submission" date="2015-08" db="EMBL/GenBank/DDBJ databases">
        <authorList>
            <person name="Babu N.S."/>
            <person name="Beckwith C.J."/>
            <person name="Beseler K.G."/>
            <person name="Brison A."/>
            <person name="Carone J.V."/>
            <person name="Caskin T.P."/>
            <person name="Diamond M."/>
            <person name="Durham M.E."/>
            <person name="Foxe J.M."/>
            <person name="Go M."/>
            <person name="Henderson B.A."/>
            <person name="Jones I.B."/>
            <person name="McGettigan J.A."/>
            <person name="Micheletti S.J."/>
            <person name="Nasrallah M.E."/>
            <person name="Ortiz D."/>
            <person name="Piller C.R."/>
            <person name="Privatt S.R."/>
            <person name="Schneider S.L."/>
            <person name="Sharp S."/>
            <person name="Smith T.C."/>
            <person name="Stanton J.D."/>
            <person name="Ullery H.E."/>
            <person name="Wilson R.J."/>
            <person name="Serrano M.G."/>
            <person name="Buck G."/>
            <person name="Lee V."/>
            <person name="Wang Y."/>
            <person name="Carvalho R."/>
            <person name="Voegtly L."/>
            <person name="Shi R."/>
            <person name="Duckworth R."/>
            <person name="Johnson A."/>
            <person name="Loviza R."/>
            <person name="Walstead R."/>
            <person name="Shah Z."/>
            <person name="Kiflezghi M."/>
            <person name="Wade K."/>
            <person name="Ball S.L."/>
            <person name="Bradley K.W."/>
            <person name="Asai D.J."/>
            <person name="Bowman C.A."/>
            <person name="Russell D.A."/>
            <person name="Pope W.H."/>
            <person name="Jacobs-Sera D."/>
            <person name="Hendrix R.W."/>
            <person name="Hatfull G.F."/>
        </authorList>
    </citation>
    <scope>NUCLEOTIDE SEQUENCE</scope>
</reference>
<dbReference type="SUPFAM" id="SSF48013">
    <property type="entry name" value="NusB-like"/>
    <property type="match status" value="1"/>
</dbReference>
<dbReference type="GO" id="GO:0006353">
    <property type="term" value="P:DNA-templated transcription termination"/>
    <property type="evidence" value="ECO:0007669"/>
    <property type="project" value="InterPro"/>
</dbReference>
<dbReference type="Pfam" id="PF01029">
    <property type="entry name" value="NusB"/>
    <property type="match status" value="1"/>
</dbReference>
<dbReference type="HAMAP" id="MF_00073">
    <property type="entry name" value="NusB"/>
    <property type="match status" value="1"/>
</dbReference>
<evidence type="ECO:0000256" key="5">
    <source>
        <dbReference type="ARBA" id="ARBA00023163"/>
    </source>
</evidence>
<feature type="domain" description="NusB/RsmB/TIM44" evidence="6">
    <location>
        <begin position="6"/>
        <end position="129"/>
    </location>
</feature>
<gene>
    <name evidence="7" type="primary">nusB</name>
    <name evidence="7" type="ORF">NOCA2210072</name>
</gene>
<evidence type="ECO:0000256" key="4">
    <source>
        <dbReference type="ARBA" id="ARBA00023015"/>
    </source>
</evidence>
<dbReference type="PANTHER" id="PTHR11078">
    <property type="entry name" value="N UTILIZATION SUBSTANCE PROTEIN B-RELATED"/>
    <property type="match status" value="1"/>
</dbReference>
<evidence type="ECO:0000259" key="6">
    <source>
        <dbReference type="Pfam" id="PF01029"/>
    </source>
</evidence>
<dbReference type="GO" id="GO:0005829">
    <property type="term" value="C:cytosol"/>
    <property type="evidence" value="ECO:0007669"/>
    <property type="project" value="TreeGrafter"/>
</dbReference>
<evidence type="ECO:0000256" key="3">
    <source>
        <dbReference type="ARBA" id="ARBA00022884"/>
    </source>
</evidence>
<comment type="similarity">
    <text evidence="1">Belongs to the NusB family.</text>
</comment>
<evidence type="ECO:0000313" key="7">
    <source>
        <dbReference type="EMBL" id="CUR54722.1"/>
    </source>
</evidence>
<dbReference type="NCBIfam" id="TIGR01951">
    <property type="entry name" value="nusB"/>
    <property type="match status" value="1"/>
</dbReference>
<dbReference type="InterPro" id="IPR011605">
    <property type="entry name" value="NusB_fam"/>
</dbReference>
<keyword evidence="2" id="KW-0889">Transcription antitermination</keyword>
<dbReference type="GO" id="GO:0031564">
    <property type="term" value="P:transcription antitermination"/>
    <property type="evidence" value="ECO:0007669"/>
    <property type="project" value="UniProtKB-KW"/>
</dbReference>
<sequence>MSARSKARKRALDLLYASELRRESPTGALDRAIAEGEGPTNDYTSELVRGVVEHQWRIDKLLTTYAQGWSLERMPAVDRNVLRLGVWELLYADDVPDAVAVSEAMNLVRELSTDDSPSFVNGVLGGIVRDKETLTA</sequence>
<evidence type="ECO:0000256" key="2">
    <source>
        <dbReference type="ARBA" id="ARBA00022814"/>
    </source>
</evidence>
<keyword evidence="5" id="KW-0804">Transcription</keyword>